<sequence length="210" mass="24675">MDLSLYKMTPLEEWITTTYLQHSITTPDDLSLEHVVASFGGEIALLKTRSHARWIEDGTGDFIIIIDSRLDEATQRSEFYHELCHPLRHVGNQQMLPKAFRDLQETQATMFQLYASIPFFMIKELDMPDLEHNVPYQWAQIFKTPLPLAVQRFRQIKSRINQEEYQKTINSYFQNQHSKSNPSNWSDETKQLFLTAIRRKLEKSKGVVIQ</sequence>
<proteinExistence type="predicted"/>
<name>A0ABX7FIY5_BRECH</name>
<evidence type="ECO:0000313" key="3">
    <source>
        <dbReference type="Proteomes" id="UP000596248"/>
    </source>
</evidence>
<organism evidence="2 3">
    <name type="scientific">Brevibacillus choshinensis</name>
    <dbReference type="NCBI Taxonomy" id="54911"/>
    <lineage>
        <taxon>Bacteria</taxon>
        <taxon>Bacillati</taxon>
        <taxon>Bacillota</taxon>
        <taxon>Bacilli</taxon>
        <taxon>Bacillales</taxon>
        <taxon>Paenibacillaceae</taxon>
        <taxon>Brevibacillus</taxon>
    </lineage>
</organism>
<evidence type="ECO:0000313" key="2">
    <source>
        <dbReference type="EMBL" id="QRG65286.1"/>
    </source>
</evidence>
<dbReference type="RefSeq" id="WP_203254804.1">
    <property type="nucleotide sequence ID" value="NZ_CP069127.1"/>
</dbReference>
<dbReference type="Pfam" id="PF06114">
    <property type="entry name" value="Peptidase_M78"/>
    <property type="match status" value="1"/>
</dbReference>
<gene>
    <name evidence="2" type="ORF">JNE38_16740</name>
</gene>
<protein>
    <submittedName>
        <fullName evidence="2">ImmA/IrrE family metallo-endopeptidase</fullName>
    </submittedName>
</protein>
<dbReference type="InterPro" id="IPR010359">
    <property type="entry name" value="IrrE_HExxH"/>
</dbReference>
<keyword evidence="3" id="KW-1185">Reference proteome</keyword>
<evidence type="ECO:0000259" key="1">
    <source>
        <dbReference type="Pfam" id="PF06114"/>
    </source>
</evidence>
<dbReference type="Proteomes" id="UP000596248">
    <property type="component" value="Chromosome"/>
</dbReference>
<accession>A0ABX7FIY5</accession>
<dbReference type="EMBL" id="CP069127">
    <property type="protein sequence ID" value="QRG65286.1"/>
    <property type="molecule type" value="Genomic_DNA"/>
</dbReference>
<reference evidence="2 3" key="1">
    <citation type="submission" date="2021-01" db="EMBL/GenBank/DDBJ databases">
        <title>Identification of strong promoters based on the transcriptome of Brevibacillus choshinensis.</title>
        <authorList>
            <person name="Yao D."/>
            <person name="Zhang K."/>
            <person name="Wu J."/>
        </authorList>
    </citation>
    <scope>NUCLEOTIDE SEQUENCE [LARGE SCALE GENOMIC DNA]</scope>
    <source>
        <strain evidence="2 3">HPD31-SP3</strain>
    </source>
</reference>
<feature type="domain" description="IrrE N-terminal-like" evidence="1">
    <location>
        <begin position="63"/>
        <end position="125"/>
    </location>
</feature>